<name>A0A8J6T8B2_9BACT</name>
<sequence length="123" mass="14302">MNNQKGKDPVRPDFSQTIRIDSGIFYNYSTIRITQSRIDKGLFAIPRPPRLSQIEIGAEIMKSKKFEVKIYYSGFCTYQIESENEAEAIIKARNRQIDSIELLSNLENWKEADTVELNDYENC</sequence>
<protein>
    <submittedName>
        <fullName evidence="1">Uncharacterized protein</fullName>
    </submittedName>
</protein>
<dbReference type="Proteomes" id="UP000603545">
    <property type="component" value="Unassembled WGS sequence"/>
</dbReference>
<gene>
    <name evidence="1" type="ORF">H8E80_08435</name>
</gene>
<reference evidence="1 2" key="1">
    <citation type="submission" date="2020-08" db="EMBL/GenBank/DDBJ databases">
        <title>Bridging the membrane lipid divide: bacteria of the FCB group superphylum have the potential to synthesize archaeal ether lipids.</title>
        <authorList>
            <person name="Villanueva L."/>
            <person name="Von Meijenfeldt F.A.B."/>
            <person name="Westbye A.B."/>
            <person name="Yadav S."/>
            <person name="Hopmans E.C."/>
            <person name="Dutilh B.E."/>
            <person name="Sinninghe Damste J.S."/>
        </authorList>
    </citation>
    <scope>NUCLEOTIDE SEQUENCE [LARGE SCALE GENOMIC DNA]</scope>
    <source>
        <strain evidence="1">NIOZ-UU82</strain>
    </source>
</reference>
<organism evidence="1 2">
    <name type="scientific">Candidatus Desulfaltia bathyphila</name>
    <dbReference type="NCBI Taxonomy" id="2841697"/>
    <lineage>
        <taxon>Bacteria</taxon>
        <taxon>Pseudomonadati</taxon>
        <taxon>Thermodesulfobacteriota</taxon>
        <taxon>Desulfobacteria</taxon>
        <taxon>Desulfobacterales</taxon>
        <taxon>Desulfobacterales incertae sedis</taxon>
        <taxon>Candidatus Desulfaltia</taxon>
    </lineage>
</organism>
<dbReference type="EMBL" id="JACNLL010000074">
    <property type="protein sequence ID" value="MBC8200052.1"/>
    <property type="molecule type" value="Genomic_DNA"/>
</dbReference>
<comment type="caution">
    <text evidence="1">The sequence shown here is derived from an EMBL/GenBank/DDBJ whole genome shotgun (WGS) entry which is preliminary data.</text>
</comment>
<evidence type="ECO:0000313" key="1">
    <source>
        <dbReference type="EMBL" id="MBC8200052.1"/>
    </source>
</evidence>
<dbReference type="AlphaFoldDB" id="A0A8J6T8B2"/>
<accession>A0A8J6T8B2</accession>
<proteinExistence type="predicted"/>
<evidence type="ECO:0000313" key="2">
    <source>
        <dbReference type="Proteomes" id="UP000603545"/>
    </source>
</evidence>